<organism evidence="1">
    <name type="scientific">Caldilineaceae bacterium SB0662_bin_9</name>
    <dbReference type="NCBI Taxonomy" id="2605258"/>
    <lineage>
        <taxon>Bacteria</taxon>
        <taxon>Bacillati</taxon>
        <taxon>Chloroflexota</taxon>
        <taxon>Caldilineae</taxon>
        <taxon>Caldilineales</taxon>
        <taxon>Caldilineaceae</taxon>
    </lineage>
</organism>
<dbReference type="Pfam" id="PF21344">
    <property type="entry name" value="Zn_ribbon_LysW"/>
    <property type="match status" value="1"/>
</dbReference>
<comment type="caution">
    <text evidence="1">The sequence shown here is derived from an EMBL/GenBank/DDBJ whole genome shotgun (WGS) entry which is preliminary data.</text>
</comment>
<accession>A0A6B1DQV3</accession>
<dbReference type="Gene3D" id="2.20.28.160">
    <property type="match status" value="1"/>
</dbReference>
<dbReference type="PANTHER" id="PTHR40393">
    <property type="entry name" value="LYSINE BIOSYNTHESIS PROTEIN-RELATED-RELATED"/>
    <property type="match status" value="1"/>
</dbReference>
<proteinExistence type="predicted"/>
<evidence type="ECO:0000313" key="1">
    <source>
        <dbReference type="EMBL" id="MYD89531.1"/>
    </source>
</evidence>
<dbReference type="PANTHER" id="PTHR40393:SF1">
    <property type="entry name" value="LYSINE BIOSYNTHESIS PROTEIN-RELATED"/>
    <property type="match status" value="1"/>
</dbReference>
<sequence>MSDIETASGTVECPVCADDIILTDVMQNEIVECEGCAGEFEVLELDPFSLEELEEDDEDYGE</sequence>
<name>A0A6B1DQV3_9CHLR</name>
<dbReference type="EMBL" id="VXPY01000026">
    <property type="protein sequence ID" value="MYD89531.1"/>
    <property type="molecule type" value="Genomic_DNA"/>
</dbReference>
<reference evidence="1" key="1">
    <citation type="submission" date="2019-09" db="EMBL/GenBank/DDBJ databases">
        <title>Characterisation of the sponge microbiome using genome-centric metagenomics.</title>
        <authorList>
            <person name="Engelberts J.P."/>
            <person name="Robbins S.J."/>
            <person name="De Goeij J.M."/>
            <person name="Aranda M."/>
            <person name="Bell S.C."/>
            <person name="Webster N.S."/>
        </authorList>
    </citation>
    <scope>NUCLEOTIDE SEQUENCE</scope>
    <source>
        <strain evidence="1">SB0662_bin_9</strain>
    </source>
</reference>
<protein>
    <submittedName>
        <fullName evidence="1">Lysine biosynthesis protein LysW</fullName>
    </submittedName>
</protein>
<dbReference type="InterPro" id="IPR005906">
    <property type="entry name" value="LysW"/>
</dbReference>
<dbReference type="AlphaFoldDB" id="A0A6B1DQV3"/>
<gene>
    <name evidence="1" type="ORF">F4Y08_04200</name>
</gene>